<dbReference type="WBParaSite" id="PS1159_v2.g10327.t1">
    <property type="protein sequence ID" value="PS1159_v2.g10327.t1"/>
    <property type="gene ID" value="PS1159_v2.g10327"/>
</dbReference>
<protein>
    <submittedName>
        <fullName evidence="2">Uncharacterized protein</fullName>
    </submittedName>
</protein>
<accession>A0AC35ES35</accession>
<evidence type="ECO:0000313" key="1">
    <source>
        <dbReference type="Proteomes" id="UP000887580"/>
    </source>
</evidence>
<reference evidence="2" key="1">
    <citation type="submission" date="2022-11" db="UniProtKB">
        <authorList>
            <consortium name="WormBaseParasite"/>
        </authorList>
    </citation>
    <scope>IDENTIFICATION</scope>
</reference>
<evidence type="ECO:0000313" key="2">
    <source>
        <dbReference type="WBParaSite" id="PS1159_v2.g10327.t1"/>
    </source>
</evidence>
<proteinExistence type="predicted"/>
<dbReference type="Proteomes" id="UP000887580">
    <property type="component" value="Unplaced"/>
</dbReference>
<name>A0AC35ES35_9BILA</name>
<organism evidence="1 2">
    <name type="scientific">Panagrolaimus sp. PS1159</name>
    <dbReference type="NCBI Taxonomy" id="55785"/>
    <lineage>
        <taxon>Eukaryota</taxon>
        <taxon>Metazoa</taxon>
        <taxon>Ecdysozoa</taxon>
        <taxon>Nematoda</taxon>
        <taxon>Chromadorea</taxon>
        <taxon>Rhabditida</taxon>
        <taxon>Tylenchina</taxon>
        <taxon>Panagrolaimomorpha</taxon>
        <taxon>Panagrolaimoidea</taxon>
        <taxon>Panagrolaimidae</taxon>
        <taxon>Panagrolaimus</taxon>
    </lineage>
</organism>
<sequence length="101" mass="11704">MINLGNRSCRFNISKGIVFITQNSLQQFSPQFLDTMTPVVFYEKITESDIYKTQQTINQDEEKELRILSEYAGVDILDSQEITEQLVFISEIFLTNMKGNL</sequence>